<dbReference type="InterPro" id="IPR004682">
    <property type="entry name" value="TRAP_DctP"/>
</dbReference>
<keyword evidence="1" id="KW-0732">Signal</keyword>
<accession>A0ABN5JE97</accession>
<name>A0ABN5JE97_FUSVA</name>
<dbReference type="PROSITE" id="PS51257">
    <property type="entry name" value="PROKAR_LIPOPROTEIN"/>
    <property type="match status" value="1"/>
</dbReference>
<organism evidence="2 3">
    <name type="scientific">Fusobacterium varium ATCC 27725</name>
    <dbReference type="NCBI Taxonomy" id="469618"/>
    <lineage>
        <taxon>Bacteria</taxon>
        <taxon>Fusobacteriati</taxon>
        <taxon>Fusobacteriota</taxon>
        <taxon>Fusobacteriia</taxon>
        <taxon>Fusobacteriales</taxon>
        <taxon>Fusobacteriaceae</taxon>
        <taxon>Fusobacterium</taxon>
    </lineage>
</organism>
<dbReference type="PIRSF" id="PIRSF006470">
    <property type="entry name" value="DctB"/>
    <property type="match status" value="1"/>
</dbReference>
<dbReference type="NCBIfam" id="NF037995">
    <property type="entry name" value="TRAP_S1"/>
    <property type="match status" value="1"/>
</dbReference>
<gene>
    <name evidence="2" type="ORF">C4N18_02145</name>
</gene>
<dbReference type="NCBIfam" id="TIGR00787">
    <property type="entry name" value="dctP"/>
    <property type="match status" value="1"/>
</dbReference>
<evidence type="ECO:0000256" key="1">
    <source>
        <dbReference type="ARBA" id="ARBA00022729"/>
    </source>
</evidence>
<evidence type="ECO:0000313" key="2">
    <source>
        <dbReference type="EMBL" id="AVQ30087.1"/>
    </source>
</evidence>
<sequence length="334" mass="37552">MKKILFAGSLLLIGMFIGCSKEKETAAKEKVKTQVLKVAFNQSENHPQYKALTKFSNQLEEQTKGAYKLEISPNALLGDQRATAELVQNGVIQMSVVGNPVVESFNKDFSVIGLPYLYDDLEHQKKVFLSDVLEPLFKSVSSSGFEVIGAFTAGARCLYTNKPMMKPEDLKGYKFRVMQSDTMKKMVDYMGGIGTPMGQGEVYTAVQQGVIEGGENNEVTYVDLKHYEIAPYFSYTNHLMVPDLIIINEKLYTGMTSENRKIFDSLMKQTIENEFEVWNENVEAAKKIAIENGAKFIAVDIKPFQERVKPLQEEVANSSELTKDIYAKVRELAK</sequence>
<protein>
    <submittedName>
        <fullName evidence="2">TRAP transporter substrate-binding protein</fullName>
    </submittedName>
</protein>
<dbReference type="Proteomes" id="UP000241238">
    <property type="component" value="Chromosome"/>
</dbReference>
<dbReference type="Gene3D" id="3.40.190.170">
    <property type="entry name" value="Bacterial extracellular solute-binding protein, family 7"/>
    <property type="match status" value="1"/>
</dbReference>
<keyword evidence="3" id="KW-1185">Reference proteome</keyword>
<dbReference type="RefSeq" id="WP_005949460.1">
    <property type="nucleotide sequence ID" value="NZ_CP028103.1"/>
</dbReference>
<dbReference type="InterPro" id="IPR038404">
    <property type="entry name" value="TRAP_DctP_sf"/>
</dbReference>
<proteinExistence type="predicted"/>
<dbReference type="CDD" id="cd13671">
    <property type="entry name" value="PBP2_TRAP_SBP_like_3"/>
    <property type="match status" value="1"/>
</dbReference>
<dbReference type="InterPro" id="IPR018389">
    <property type="entry name" value="DctP_fam"/>
</dbReference>
<dbReference type="Pfam" id="PF03480">
    <property type="entry name" value="DctP"/>
    <property type="match status" value="1"/>
</dbReference>
<evidence type="ECO:0000313" key="3">
    <source>
        <dbReference type="Proteomes" id="UP000241238"/>
    </source>
</evidence>
<dbReference type="GeneID" id="77466776"/>
<dbReference type="PANTHER" id="PTHR33376:SF2">
    <property type="entry name" value="DICARBOXYLATE-BINDING PERIPLASMIC PROTEIN"/>
    <property type="match status" value="1"/>
</dbReference>
<dbReference type="PANTHER" id="PTHR33376">
    <property type="match status" value="1"/>
</dbReference>
<dbReference type="EMBL" id="CP028103">
    <property type="protein sequence ID" value="AVQ30087.1"/>
    <property type="molecule type" value="Genomic_DNA"/>
</dbReference>
<reference evidence="3" key="1">
    <citation type="journal article" date="2018" name="MSphere">
        <title>Fusobacterium Genomics Using MinION and Illumina Sequencing Enables Genome Completion and Correction.</title>
        <authorList>
            <person name="Todd S.M."/>
            <person name="Settlage R.E."/>
            <person name="Lahmers K.K."/>
            <person name="Slade D.J."/>
        </authorList>
    </citation>
    <scope>NUCLEOTIDE SEQUENCE [LARGE SCALE GENOMIC DNA]</scope>
    <source>
        <strain evidence="3">ATCC 27725</strain>
    </source>
</reference>